<accession>U4KWV1</accession>
<organism evidence="2 3">
    <name type="scientific">Pyronema omphalodes (strain CBS 100304)</name>
    <name type="common">Pyronema confluens</name>
    <dbReference type="NCBI Taxonomy" id="1076935"/>
    <lineage>
        <taxon>Eukaryota</taxon>
        <taxon>Fungi</taxon>
        <taxon>Dikarya</taxon>
        <taxon>Ascomycota</taxon>
        <taxon>Pezizomycotina</taxon>
        <taxon>Pezizomycetes</taxon>
        <taxon>Pezizales</taxon>
        <taxon>Pyronemataceae</taxon>
        <taxon>Pyronema</taxon>
    </lineage>
</organism>
<name>U4KWV1_PYROM</name>
<gene>
    <name evidence="2" type="ORF">PCON_05728</name>
</gene>
<dbReference type="Proteomes" id="UP000018144">
    <property type="component" value="Unassembled WGS sequence"/>
</dbReference>
<reference evidence="2 3" key="1">
    <citation type="journal article" date="2013" name="PLoS Genet.">
        <title>The genome and development-dependent transcriptomes of Pyronema confluens: a window into fungal evolution.</title>
        <authorList>
            <person name="Traeger S."/>
            <person name="Altegoer F."/>
            <person name="Freitag M."/>
            <person name="Gabaldon T."/>
            <person name="Kempken F."/>
            <person name="Kumar A."/>
            <person name="Marcet-Houben M."/>
            <person name="Poggeler S."/>
            <person name="Stajich J.E."/>
            <person name="Nowrousian M."/>
        </authorList>
    </citation>
    <scope>NUCLEOTIDE SEQUENCE [LARGE SCALE GENOMIC DNA]</scope>
    <source>
        <strain evidence="3">CBS 100304</strain>
        <tissue evidence="2">Vegetative mycelium</tissue>
    </source>
</reference>
<keyword evidence="3" id="KW-1185">Reference proteome</keyword>
<keyword evidence="1" id="KW-0812">Transmembrane</keyword>
<proteinExistence type="predicted"/>
<dbReference type="AlphaFoldDB" id="U4KWV1"/>
<protein>
    <submittedName>
        <fullName evidence="2">Uncharacterized protein</fullName>
    </submittedName>
</protein>
<evidence type="ECO:0000256" key="1">
    <source>
        <dbReference type="SAM" id="Phobius"/>
    </source>
</evidence>
<keyword evidence="1" id="KW-1133">Transmembrane helix</keyword>
<sequence length="71" mass="8414">MHRKRLHFTSLPSPFCPCKILADRLENLYMQMARKWGMHGEKLNVILWSVVLNHYFQILAASRVFAIRNNT</sequence>
<keyword evidence="1" id="KW-0472">Membrane</keyword>
<dbReference type="EMBL" id="HF935280">
    <property type="protein sequence ID" value="CCX06141.1"/>
    <property type="molecule type" value="Genomic_DNA"/>
</dbReference>
<evidence type="ECO:0000313" key="3">
    <source>
        <dbReference type="Proteomes" id="UP000018144"/>
    </source>
</evidence>
<evidence type="ECO:0000313" key="2">
    <source>
        <dbReference type="EMBL" id="CCX06141.1"/>
    </source>
</evidence>
<feature type="transmembrane region" description="Helical" evidence="1">
    <location>
        <begin position="46"/>
        <end position="66"/>
    </location>
</feature>